<feature type="region of interest" description="Disordered" evidence="2">
    <location>
        <begin position="261"/>
        <end position="296"/>
    </location>
</feature>
<accession>A0A4T0X4F5</accession>
<dbReference type="GO" id="GO:0032543">
    <property type="term" value="P:mitochondrial translation"/>
    <property type="evidence" value="ECO:0007669"/>
    <property type="project" value="UniProtKB-UniRule"/>
</dbReference>
<gene>
    <name evidence="4" type="ORF">CANINC_001095</name>
</gene>
<evidence type="ECO:0000313" key="4">
    <source>
        <dbReference type="EMBL" id="TID30308.1"/>
    </source>
</evidence>
<keyword evidence="1" id="KW-0687">Ribonucleoprotein</keyword>
<comment type="caution">
    <text evidence="4">The sequence shown here is derived from an EMBL/GenBank/DDBJ whole genome shotgun (WGS) entry which is preliminary data.</text>
</comment>
<evidence type="ECO:0000259" key="3">
    <source>
        <dbReference type="Pfam" id="PF10213"/>
    </source>
</evidence>
<dbReference type="OrthoDB" id="283424at2759"/>
<organism evidence="4 5">
    <name type="scientific">Pichia inconspicua</name>
    <dbReference type="NCBI Taxonomy" id="52247"/>
    <lineage>
        <taxon>Eukaryota</taxon>
        <taxon>Fungi</taxon>
        <taxon>Dikarya</taxon>
        <taxon>Ascomycota</taxon>
        <taxon>Saccharomycotina</taxon>
        <taxon>Pichiomycetes</taxon>
        <taxon>Pichiales</taxon>
        <taxon>Pichiaceae</taxon>
        <taxon>Pichia</taxon>
    </lineage>
</organism>
<dbReference type="PANTHER" id="PTHR13490:SF0">
    <property type="entry name" value="SMALL RIBOSOMAL SUBUNIT PROTEIN MS35"/>
    <property type="match status" value="1"/>
</dbReference>
<evidence type="ECO:0000256" key="2">
    <source>
        <dbReference type="SAM" id="MobiDB-lite"/>
    </source>
</evidence>
<comment type="function">
    <text evidence="1">Component of the mitochondrial ribosome (mitoribosome), a dedicated translation machinery responsible for the synthesis of mitochondrial genome-encoded proteins, including at least some of the essential transmembrane subunits of the mitochondrial respiratory chain. The mitoribosomes are attached to the mitochondrial inner membrane and translation products are cotranslationally integrated into the membrane.</text>
</comment>
<keyword evidence="1" id="KW-0689">Ribosomal protein</keyword>
<dbReference type="InterPro" id="IPR019349">
    <property type="entry name" value="Ribosomal_mS35_mit"/>
</dbReference>
<dbReference type="InterPro" id="IPR017081">
    <property type="entry name" value="Ribosomal_mS35"/>
</dbReference>
<reference evidence="4 5" key="1">
    <citation type="journal article" date="2019" name="Front. Genet.">
        <title>Whole-Genome Sequencing of the Opportunistic Yeast Pathogen Candida inconspicua Uncovers Its Hybrid Origin.</title>
        <authorList>
            <person name="Mixao V."/>
            <person name="Hansen A.P."/>
            <person name="Saus E."/>
            <person name="Boekhout T."/>
            <person name="Lass-Florl C."/>
            <person name="Gabaldon T."/>
        </authorList>
    </citation>
    <scope>NUCLEOTIDE SEQUENCE [LARGE SCALE GENOMIC DNA]</scope>
    <source>
        <strain evidence="4 5">CBS 180</strain>
    </source>
</reference>
<keyword evidence="1" id="KW-0496">Mitochondrion</keyword>
<evidence type="ECO:0000256" key="1">
    <source>
        <dbReference type="PIRNR" id="PIRNR036995"/>
    </source>
</evidence>
<dbReference type="PIRSF" id="PIRSF036995">
    <property type="entry name" value="RSM24"/>
    <property type="match status" value="1"/>
</dbReference>
<feature type="domain" description="Small ribosomal subunit protein mS35 mitochondrial conserved" evidence="3">
    <location>
        <begin position="152"/>
        <end position="282"/>
    </location>
</feature>
<dbReference type="EMBL" id="SELW01000165">
    <property type="protein sequence ID" value="TID30308.1"/>
    <property type="molecule type" value="Genomic_DNA"/>
</dbReference>
<dbReference type="AlphaFoldDB" id="A0A4T0X4F5"/>
<dbReference type="InterPro" id="IPR039848">
    <property type="entry name" value="Ribosomal_mS35_mt"/>
</dbReference>
<proteinExistence type="inferred from homology"/>
<comment type="subcellular location">
    <subcellularLocation>
        <location evidence="1">Mitochondrion</location>
    </subcellularLocation>
</comment>
<protein>
    <recommendedName>
        <fullName evidence="1">Small ribosomal subunit protein mS35</fullName>
    </recommendedName>
    <alternativeName>
        <fullName evidence="1">37S ribosomal protein S24, mitochondrial</fullName>
    </alternativeName>
</protein>
<dbReference type="Pfam" id="PF10213">
    <property type="entry name" value="MRP-S28"/>
    <property type="match status" value="1"/>
</dbReference>
<dbReference type="PANTHER" id="PTHR13490">
    <property type="entry name" value="MITOCHONDRIAL 28S RIBOSOMAL PROTEIN S28"/>
    <property type="match status" value="1"/>
</dbReference>
<dbReference type="STRING" id="52247.A0A4T0X4F5"/>
<name>A0A4T0X4F5_9ASCO</name>
<dbReference type="GO" id="GO:0005763">
    <property type="term" value="C:mitochondrial small ribosomal subunit"/>
    <property type="evidence" value="ECO:0007669"/>
    <property type="project" value="UniProtKB-UniRule"/>
</dbReference>
<evidence type="ECO:0000313" key="5">
    <source>
        <dbReference type="Proteomes" id="UP000307173"/>
    </source>
</evidence>
<feature type="compositionally biased region" description="Polar residues" evidence="2">
    <location>
        <begin position="284"/>
        <end position="296"/>
    </location>
</feature>
<sequence length="296" mass="34136">MFRQIRRLTTTSTTVAGLPLSKLIHRPELWKGLPNDVVVQLYRARVINLGKNYKRSEAELQSILSTASNPVEAQTLYNIYNSTEADIYKADSETDYDNYVTEGEYMEDPLEPYGFDENPTSAQDIVRDFRDLMEFNRKAAFELPQLVKYRKPYTPVNKSETPVTYKYTRFLGEQHPGERKVVLSFKLADLGLSESAQHKFKLLSGSRYDHRTDEFLMSSDKFLEPAQNASFLSDVLADLIAESNKDPEEFADIPLDKRHTEAKYAKKQRKNKQPIQFPPEWNRPQKSTPVNLANLV</sequence>
<comment type="similarity">
    <text evidence="1">Belongs to the mitochondrion-specific ribosomal protein mS35 family.</text>
</comment>
<keyword evidence="5" id="KW-1185">Reference proteome</keyword>
<dbReference type="GO" id="GO:0003735">
    <property type="term" value="F:structural constituent of ribosome"/>
    <property type="evidence" value="ECO:0007669"/>
    <property type="project" value="UniProtKB-UniRule"/>
</dbReference>
<dbReference type="Proteomes" id="UP000307173">
    <property type="component" value="Unassembled WGS sequence"/>
</dbReference>